<dbReference type="Proteomes" id="UP000000503">
    <property type="component" value="Chromosome"/>
</dbReference>
<dbReference type="OrthoDB" id="369149at2"/>
<evidence type="ECO:0008006" key="3">
    <source>
        <dbReference type="Google" id="ProtNLM"/>
    </source>
</evidence>
<dbReference type="AlphaFoldDB" id="F8F3P8"/>
<dbReference type="RefSeq" id="WP_013969283.1">
    <property type="nucleotide sequence ID" value="NC_015732.1"/>
</dbReference>
<gene>
    <name evidence="1" type="ordered locus">Spica_1855</name>
</gene>
<sequence>MPGDAELSLGAALQFRNASISFTSVNGSKRAISQNLGLVPALAISGRIPFGSLFFAGFDATGIYASSALFNEADFEFEGSILDASVRAGMVIQKGLESYINLRFIGGSAAGVSQYPNEFWTQSVGKKTANYLATMALTIGGTLKF</sequence>
<dbReference type="EMBL" id="CP002868">
    <property type="protein sequence ID" value="AEJ19992.1"/>
    <property type="molecule type" value="Genomic_DNA"/>
</dbReference>
<reference evidence="2" key="1">
    <citation type="journal article" date="2013" name="Stand. Genomic Sci.">
        <title>Genome sequence of the thermophilic fresh-water bacterium Spirochaeta caldaria type strain (H1(T)), reclassification of Spirochaeta caldaria, Spirochaeta stenostrepta, and Spirochaeta zuelzerae in the genus Treponema as Treponema caldaria comb. nov., Treponema stenostrepta comb. nov., and Treponema zuelzerae comb. nov., and emendation of the genus Treponema.</title>
        <authorList>
            <person name="Abt B."/>
            <person name="Goker M."/>
            <person name="Scheuner C."/>
            <person name="Han C."/>
            <person name="Lu M."/>
            <person name="Misra M."/>
            <person name="Lapidus A."/>
            <person name="Nolan M."/>
            <person name="Lucas S."/>
            <person name="Hammon N."/>
            <person name="Deshpande S."/>
            <person name="Cheng J.F."/>
            <person name="Tapia R."/>
            <person name="Goodwin L.A."/>
            <person name="Pitluck S."/>
            <person name="Liolios K."/>
            <person name="Pagani I."/>
            <person name="Ivanova N."/>
            <person name="Mavromatis K."/>
            <person name="Mikhailova N."/>
            <person name="Huntemann M."/>
            <person name="Pati A."/>
            <person name="Chen A."/>
            <person name="Palaniappan K."/>
            <person name="Land M."/>
            <person name="Hauser L."/>
            <person name="Jeffries C.D."/>
            <person name="Rohde M."/>
            <person name="Spring S."/>
            <person name="Gronow S."/>
            <person name="Detter J.C."/>
            <person name="Bristow J."/>
            <person name="Eisen J.A."/>
            <person name="Markowitz V."/>
            <person name="Hugenholtz P."/>
            <person name="Kyrpides N.C."/>
            <person name="Woyke T."/>
            <person name="Klenk H.P."/>
        </authorList>
    </citation>
    <scope>NUCLEOTIDE SEQUENCE</scope>
    <source>
        <strain evidence="2">ATCC 51460 / DSM 7334 / H1</strain>
    </source>
</reference>
<dbReference type="HOGENOM" id="CLU_1786038_0_0_12"/>
<dbReference type="KEGG" id="scd:Spica_1855"/>
<dbReference type="eggNOG" id="ENOG5030YAD">
    <property type="taxonomic scope" value="Bacteria"/>
</dbReference>
<organism evidence="1 2">
    <name type="scientific">Gracilinema caldarium (strain ATCC 51460 / DSM 7334 / H1)</name>
    <name type="common">Treponema caldarium</name>
    <dbReference type="NCBI Taxonomy" id="744872"/>
    <lineage>
        <taxon>Bacteria</taxon>
        <taxon>Pseudomonadati</taxon>
        <taxon>Spirochaetota</taxon>
        <taxon>Spirochaetia</taxon>
        <taxon>Spirochaetales</taxon>
        <taxon>Breznakiellaceae</taxon>
        <taxon>Gracilinema</taxon>
    </lineage>
</organism>
<protein>
    <recommendedName>
        <fullName evidence="3">Outer membrane protein beta-barrel domain-containing protein</fullName>
    </recommendedName>
</protein>
<evidence type="ECO:0000313" key="1">
    <source>
        <dbReference type="EMBL" id="AEJ19992.1"/>
    </source>
</evidence>
<accession>F8F3P8</accession>
<evidence type="ECO:0000313" key="2">
    <source>
        <dbReference type="Proteomes" id="UP000000503"/>
    </source>
</evidence>
<keyword evidence="2" id="KW-1185">Reference proteome</keyword>
<proteinExistence type="predicted"/>
<name>F8F3P8_GRAC1</name>